<evidence type="ECO:0000313" key="3">
    <source>
        <dbReference type="Proteomes" id="UP000822688"/>
    </source>
</evidence>
<dbReference type="Proteomes" id="UP000822688">
    <property type="component" value="Chromosome V"/>
</dbReference>
<keyword evidence="3" id="KW-1185">Reference proteome</keyword>
<organism evidence="2 3">
    <name type="scientific">Ceratodon purpureus</name>
    <name type="common">Fire moss</name>
    <name type="synonym">Dicranum purpureum</name>
    <dbReference type="NCBI Taxonomy" id="3225"/>
    <lineage>
        <taxon>Eukaryota</taxon>
        <taxon>Viridiplantae</taxon>
        <taxon>Streptophyta</taxon>
        <taxon>Embryophyta</taxon>
        <taxon>Bryophyta</taxon>
        <taxon>Bryophytina</taxon>
        <taxon>Bryopsida</taxon>
        <taxon>Dicranidae</taxon>
        <taxon>Pseudoditrichales</taxon>
        <taxon>Ditrichaceae</taxon>
        <taxon>Ceratodon</taxon>
    </lineage>
</organism>
<comment type="caution">
    <text evidence="2">The sequence shown here is derived from an EMBL/GenBank/DDBJ whole genome shotgun (WGS) entry which is preliminary data.</text>
</comment>
<feature type="compositionally biased region" description="Low complexity" evidence="1">
    <location>
        <begin position="199"/>
        <end position="216"/>
    </location>
</feature>
<feature type="region of interest" description="Disordered" evidence="1">
    <location>
        <begin position="72"/>
        <end position="96"/>
    </location>
</feature>
<protein>
    <submittedName>
        <fullName evidence="2">Uncharacterized protein</fullName>
    </submittedName>
</protein>
<feature type="compositionally biased region" description="Polar residues" evidence="1">
    <location>
        <begin position="217"/>
        <end position="227"/>
    </location>
</feature>
<proteinExistence type="predicted"/>
<feature type="region of interest" description="Disordered" evidence="1">
    <location>
        <begin position="143"/>
        <end position="178"/>
    </location>
</feature>
<dbReference type="AlphaFoldDB" id="A0A8T0HKQ2"/>
<accession>A0A8T0HKQ2</accession>
<name>A0A8T0HKQ2_CERPU</name>
<dbReference type="EMBL" id="CM026426">
    <property type="protein sequence ID" value="KAG0571372.1"/>
    <property type="molecule type" value="Genomic_DNA"/>
</dbReference>
<feature type="region of interest" description="Disordered" evidence="1">
    <location>
        <begin position="119"/>
        <end position="138"/>
    </location>
</feature>
<feature type="compositionally biased region" description="Basic and acidic residues" evidence="1">
    <location>
        <begin position="151"/>
        <end position="161"/>
    </location>
</feature>
<evidence type="ECO:0000256" key="1">
    <source>
        <dbReference type="SAM" id="MobiDB-lite"/>
    </source>
</evidence>
<gene>
    <name evidence="2" type="ORF">KC19_VG006400</name>
</gene>
<sequence>MVQIFMDTSLHLISLQSKLPQLQRALHVSPPHVPHTSPSYARLNSTTRLRKSCVTQISTYEFRPRLAAELQLSRRETSRRGKSATKTTTTDSPELVPACKQQLHLFHAPWIEELSRYNATSSNRNEQRNFGPEQPQRITATELSGVLSNRNDQHQSVERRSSPRSKRSKVAGISIPHAERRSFKLQTYRAHQLAASAWCTPPASTTPSSTASPNPTGHTIPSASTSPHLRPLV</sequence>
<evidence type="ECO:0000313" key="2">
    <source>
        <dbReference type="EMBL" id="KAG0571372.1"/>
    </source>
</evidence>
<reference evidence="2" key="1">
    <citation type="submission" date="2020-06" db="EMBL/GenBank/DDBJ databases">
        <title>WGS assembly of Ceratodon purpureus strain R40.</title>
        <authorList>
            <person name="Carey S.B."/>
            <person name="Jenkins J."/>
            <person name="Shu S."/>
            <person name="Lovell J.T."/>
            <person name="Sreedasyam A."/>
            <person name="Maumus F."/>
            <person name="Tiley G.P."/>
            <person name="Fernandez-Pozo N."/>
            <person name="Barry K."/>
            <person name="Chen C."/>
            <person name="Wang M."/>
            <person name="Lipzen A."/>
            <person name="Daum C."/>
            <person name="Saski C.A."/>
            <person name="Payton A.C."/>
            <person name="Mcbreen J.C."/>
            <person name="Conrad R.E."/>
            <person name="Kollar L.M."/>
            <person name="Olsson S."/>
            <person name="Huttunen S."/>
            <person name="Landis J.B."/>
            <person name="Wickett N.J."/>
            <person name="Johnson M.G."/>
            <person name="Rensing S.A."/>
            <person name="Grimwood J."/>
            <person name="Schmutz J."/>
            <person name="Mcdaniel S.F."/>
        </authorList>
    </citation>
    <scope>NUCLEOTIDE SEQUENCE</scope>
    <source>
        <strain evidence="2">R40</strain>
    </source>
</reference>
<feature type="region of interest" description="Disordered" evidence="1">
    <location>
        <begin position="199"/>
        <end position="233"/>
    </location>
</feature>